<dbReference type="RefSeq" id="WP_098734575.1">
    <property type="nucleotide sequence ID" value="NZ_PDKW01000036.1"/>
</dbReference>
<reference evidence="2" key="1">
    <citation type="submission" date="2017-10" db="EMBL/GenBank/DDBJ databases">
        <authorList>
            <person name="Kravchenko I.K."/>
            <person name="Grouzdev D.S."/>
        </authorList>
    </citation>
    <scope>NUCLEOTIDE SEQUENCE [LARGE SCALE GENOMIC DNA]</scope>
    <source>
        <strain evidence="2">B2</strain>
    </source>
</reference>
<proteinExistence type="predicted"/>
<dbReference type="AlphaFoldDB" id="A0A2B8BNV8"/>
<name>A0A2B8BNV8_9PROT</name>
<dbReference type="OrthoDB" id="9989528at2"/>
<organism evidence="1 2">
    <name type="scientific">Azospirillum palustre</name>
    <dbReference type="NCBI Taxonomy" id="2044885"/>
    <lineage>
        <taxon>Bacteria</taxon>
        <taxon>Pseudomonadati</taxon>
        <taxon>Pseudomonadota</taxon>
        <taxon>Alphaproteobacteria</taxon>
        <taxon>Rhodospirillales</taxon>
        <taxon>Azospirillaceae</taxon>
        <taxon>Azospirillum</taxon>
    </lineage>
</organism>
<sequence length="148" mass="15743">MKPRDRELADLLWEALPLEGRKAWADICQMLGPDRRQEEAHDVGRVLNEISHDVAAEVGDSAAIARAGERDDALRQADAAAFRGVDAPEDARAAVIRAAIDAGLSGLQAVAWYRGAVLDSGLTPAELVARGRVAEAIAEAARTKPVTP</sequence>
<evidence type="ECO:0000313" key="2">
    <source>
        <dbReference type="Proteomes" id="UP000225379"/>
    </source>
</evidence>
<comment type="caution">
    <text evidence="1">The sequence shown here is derived from an EMBL/GenBank/DDBJ whole genome shotgun (WGS) entry which is preliminary data.</text>
</comment>
<accession>A0A2B8BNV8</accession>
<keyword evidence="2" id="KW-1185">Reference proteome</keyword>
<dbReference type="Proteomes" id="UP000225379">
    <property type="component" value="Unassembled WGS sequence"/>
</dbReference>
<protein>
    <submittedName>
        <fullName evidence="1">Uncharacterized protein</fullName>
    </submittedName>
</protein>
<dbReference type="EMBL" id="PDKW01000036">
    <property type="protein sequence ID" value="PGH59223.1"/>
    <property type="molecule type" value="Genomic_DNA"/>
</dbReference>
<evidence type="ECO:0000313" key="1">
    <source>
        <dbReference type="EMBL" id="PGH59223.1"/>
    </source>
</evidence>
<gene>
    <name evidence="1" type="ORF">CRT60_00900</name>
</gene>